<dbReference type="CDD" id="cd03801">
    <property type="entry name" value="GT4_PimA-like"/>
    <property type="match status" value="1"/>
</dbReference>
<organism evidence="1">
    <name type="scientific">Demequina capsici</name>
    <dbReference type="NCBI Taxonomy" id="3075620"/>
    <lineage>
        <taxon>Bacteria</taxon>
        <taxon>Bacillati</taxon>
        <taxon>Actinomycetota</taxon>
        <taxon>Actinomycetes</taxon>
        <taxon>Micrococcales</taxon>
        <taxon>Demequinaceae</taxon>
        <taxon>Demequina</taxon>
    </lineage>
</organism>
<dbReference type="KEGG" id="dcp:RN607_13425"/>
<protein>
    <submittedName>
        <fullName evidence="1">Glycosyltransferase family 4 protein</fullName>
        <ecNumber evidence="1">2.4.-.-</ecNumber>
    </submittedName>
</protein>
<dbReference type="RefSeq" id="WP_313543126.1">
    <property type="nucleotide sequence ID" value="NZ_CP134880.1"/>
</dbReference>
<dbReference type="PANTHER" id="PTHR12526">
    <property type="entry name" value="GLYCOSYLTRANSFERASE"/>
    <property type="match status" value="1"/>
</dbReference>
<dbReference type="SUPFAM" id="SSF53756">
    <property type="entry name" value="UDP-Glycosyltransferase/glycogen phosphorylase"/>
    <property type="match status" value="1"/>
</dbReference>
<reference evidence="1" key="1">
    <citation type="submission" date="2023-09" db="EMBL/GenBank/DDBJ databases">
        <title>Demequina sp. a novel bacteria isolated from Capsicum annuum.</title>
        <authorList>
            <person name="Humaira Z."/>
            <person name="Lee J."/>
            <person name="Cho D."/>
        </authorList>
    </citation>
    <scope>NUCLEOTIDE SEQUENCE</scope>
    <source>
        <strain evidence="1">PMTSA13</strain>
    </source>
</reference>
<name>A0AA96FAJ3_9MICO</name>
<sequence>MSRGAPLRVMGWGTYDASRHPRAGILLDGLRASGADVVEVNQPDSTSTAERVDAVSSMGAALGTVLKLPAVWFRLARRARKEMRRKPVDALLVGYLGHMDVIAARVLFPRTPIVLDHLIFAADTARDRSSGSGLMQRLLGVLDRTAIASATVVVLDTDEHLAMLPNRARRKGLVVPVGAPDAWFESGASRAAGDPDAPLSVIFYGLFTPLQGAETIGAAARLLHERGANVAITMVGTGQDHAATVAAAGEAPVTWIDWVQPADLPALVASHDVCLGIVGTTPKGSRVVPNKVYQGLAARCAVITSDTPPQRRMLQDAVRYVPTGDAEALADAIAGLATDRTELAALALRGAELAQARFSPAALGGELMARIAQVTA</sequence>
<proteinExistence type="predicted"/>
<evidence type="ECO:0000313" key="1">
    <source>
        <dbReference type="EMBL" id="WNM27186.1"/>
    </source>
</evidence>
<keyword evidence="1" id="KW-0808">Transferase</keyword>
<dbReference type="EC" id="2.4.-.-" evidence="1"/>
<accession>A0AA96FAJ3</accession>
<dbReference type="EMBL" id="CP134880">
    <property type="protein sequence ID" value="WNM27186.1"/>
    <property type="molecule type" value="Genomic_DNA"/>
</dbReference>
<dbReference type="Proteomes" id="UP001303408">
    <property type="component" value="Chromosome"/>
</dbReference>
<dbReference type="GO" id="GO:0016757">
    <property type="term" value="F:glycosyltransferase activity"/>
    <property type="evidence" value="ECO:0007669"/>
    <property type="project" value="UniProtKB-KW"/>
</dbReference>
<dbReference type="Pfam" id="PF13692">
    <property type="entry name" value="Glyco_trans_1_4"/>
    <property type="match status" value="1"/>
</dbReference>
<gene>
    <name evidence="1" type="ORF">RN607_13425</name>
</gene>
<keyword evidence="1" id="KW-0328">Glycosyltransferase</keyword>
<dbReference type="PANTHER" id="PTHR12526:SF636">
    <property type="entry name" value="BLL3647 PROTEIN"/>
    <property type="match status" value="1"/>
</dbReference>
<dbReference type="Gene3D" id="3.40.50.2000">
    <property type="entry name" value="Glycogen Phosphorylase B"/>
    <property type="match status" value="2"/>
</dbReference>
<dbReference type="AlphaFoldDB" id="A0AA96FAJ3"/>